<comment type="subcellular location">
    <subcellularLocation>
        <location evidence="1 9">Bacterial flagellum basal body</location>
    </subcellularLocation>
    <subcellularLocation>
        <location evidence="2">Cell membrane</location>
        <topology evidence="2">Multi-pass membrane protein</topology>
    </subcellularLocation>
</comment>
<dbReference type="InterPro" id="IPR045851">
    <property type="entry name" value="AMP-bd_C_sf"/>
</dbReference>
<dbReference type="PIRSF" id="PIRSF004862">
    <property type="entry name" value="FliF"/>
    <property type="match status" value="1"/>
</dbReference>
<sequence>MQQFITLWKSFDRRKQIMVVGATLGTFVAILSLVFFASRPSMVLLYGGLDPASAGEITQSLEGQNIPYRIQGTSIFVDESQRDSLRLSLASQGLPDSGIAGYELLDDLNGFGTTTQMFNATYLRAKEGELARTIQANPQIRAARVHISQEDKSPFRRNATASASVSLKLQGGSTISPAHAKALQFLVSSAVTGLEPTDVAIIDERGTLISADAEDAMITEDGSAAERMAARVERMLEARVGAGNAVVEVSIERVTERESIVERLVDPDSRVAISSETQENSATARSAEAGMTVASDLPENAGANGGDSSENSNETVERVNYEVSETRREVLRTPGAIKRLTVAVLVNGVPDDTGAIIPREQTEITALTALVEDIVGFNEARGDEITLQSMAFVGTDPVYATPAPGWLASTAPSANTLIRLGVLALVALVLGLFVLRPMLRKSDPVELPALAELPAGDFSMAPLEGEIEDIGEFQPLSTDVAGPSLDLPEDPVTRMRALIDARKEETMTILRNWLEDEQEQET</sequence>
<evidence type="ECO:0000259" key="12">
    <source>
        <dbReference type="Pfam" id="PF01514"/>
    </source>
</evidence>
<keyword evidence="5 11" id="KW-0812">Transmembrane</keyword>
<dbReference type="RefSeq" id="WP_072709035.1">
    <property type="nucleotide sequence ID" value="NZ_FMJB01000064.1"/>
</dbReference>
<dbReference type="GO" id="GO:0071973">
    <property type="term" value="P:bacterial-type flagellum-dependent cell motility"/>
    <property type="evidence" value="ECO:0007669"/>
    <property type="project" value="InterPro"/>
</dbReference>
<dbReference type="InterPro" id="IPR000067">
    <property type="entry name" value="FlgMring_FliF"/>
</dbReference>
<dbReference type="GO" id="GO:0003774">
    <property type="term" value="F:cytoskeletal motor activity"/>
    <property type="evidence" value="ECO:0007669"/>
    <property type="project" value="InterPro"/>
</dbReference>
<feature type="transmembrane region" description="Helical" evidence="11">
    <location>
        <begin position="17"/>
        <end position="37"/>
    </location>
</feature>
<comment type="similarity">
    <text evidence="3 9">Belongs to the FliF family.</text>
</comment>
<accession>A0A1M4N8E2</accession>
<gene>
    <name evidence="14" type="ORF">KARMA_3685</name>
</gene>
<keyword evidence="6 11" id="KW-1133">Transmembrane helix</keyword>
<keyword evidence="15" id="KW-1185">Reference proteome</keyword>
<comment type="function">
    <text evidence="9">The M ring may be actively involved in energy transduction.</text>
</comment>
<keyword evidence="7 11" id="KW-0472">Membrane</keyword>
<dbReference type="InterPro" id="IPR006182">
    <property type="entry name" value="FliF_N_dom"/>
</dbReference>
<dbReference type="EMBL" id="FMJB01000064">
    <property type="protein sequence ID" value="SCM69446.1"/>
    <property type="molecule type" value="Genomic_DNA"/>
</dbReference>
<dbReference type="InterPro" id="IPR013556">
    <property type="entry name" value="Flag_M-ring_C"/>
</dbReference>
<dbReference type="PANTHER" id="PTHR30046:SF0">
    <property type="entry name" value="FLAGELLAR M-RING PROTEIN"/>
    <property type="match status" value="1"/>
</dbReference>
<evidence type="ECO:0000256" key="9">
    <source>
        <dbReference type="PIRNR" id="PIRNR004862"/>
    </source>
</evidence>
<evidence type="ECO:0000256" key="1">
    <source>
        <dbReference type="ARBA" id="ARBA00004117"/>
    </source>
</evidence>
<dbReference type="Gene3D" id="3.30.300.30">
    <property type="match status" value="1"/>
</dbReference>
<dbReference type="InterPro" id="IPR043427">
    <property type="entry name" value="YscJ/FliF"/>
</dbReference>
<evidence type="ECO:0000256" key="4">
    <source>
        <dbReference type="ARBA" id="ARBA00022475"/>
    </source>
</evidence>
<evidence type="ECO:0000256" key="10">
    <source>
        <dbReference type="SAM" id="MobiDB-lite"/>
    </source>
</evidence>
<name>A0A1M4N8E2_9RHOB</name>
<dbReference type="PANTHER" id="PTHR30046">
    <property type="entry name" value="FLAGELLAR M-RING PROTEIN"/>
    <property type="match status" value="1"/>
</dbReference>
<evidence type="ECO:0000256" key="6">
    <source>
        <dbReference type="ARBA" id="ARBA00022989"/>
    </source>
</evidence>
<dbReference type="GO" id="GO:0005886">
    <property type="term" value="C:plasma membrane"/>
    <property type="evidence" value="ECO:0007669"/>
    <property type="project" value="UniProtKB-SubCell"/>
</dbReference>
<dbReference type="NCBIfam" id="TIGR00206">
    <property type="entry name" value="fliF"/>
    <property type="match status" value="1"/>
</dbReference>
<organism evidence="14 15">
    <name type="scientific">Donghicola eburneus</name>
    <dbReference type="NCBI Taxonomy" id="393278"/>
    <lineage>
        <taxon>Bacteria</taxon>
        <taxon>Pseudomonadati</taxon>
        <taxon>Pseudomonadota</taxon>
        <taxon>Alphaproteobacteria</taxon>
        <taxon>Rhodobacterales</taxon>
        <taxon>Roseobacteraceae</taxon>
        <taxon>Donghicola</taxon>
    </lineage>
</organism>
<feature type="domain" description="Flagellar M-ring N-terminal" evidence="12">
    <location>
        <begin position="38"/>
        <end position="210"/>
    </location>
</feature>
<feature type="region of interest" description="Disordered" evidence="10">
    <location>
        <begin position="296"/>
        <end position="321"/>
    </location>
</feature>
<evidence type="ECO:0000256" key="7">
    <source>
        <dbReference type="ARBA" id="ARBA00023136"/>
    </source>
</evidence>
<dbReference type="AlphaFoldDB" id="A0A1M4N8E2"/>
<proteinExistence type="inferred from homology"/>
<evidence type="ECO:0000256" key="8">
    <source>
        <dbReference type="ARBA" id="ARBA00023143"/>
    </source>
</evidence>
<protein>
    <recommendedName>
        <fullName evidence="9">Flagellar M-ring protein</fullName>
    </recommendedName>
</protein>
<dbReference type="Pfam" id="PF01514">
    <property type="entry name" value="YscJ_FliF"/>
    <property type="match status" value="1"/>
</dbReference>
<reference evidence="15" key="1">
    <citation type="submission" date="2016-09" db="EMBL/GenBank/DDBJ databases">
        <authorList>
            <person name="Wibberg D."/>
        </authorList>
    </citation>
    <scope>NUCLEOTIDE SEQUENCE [LARGE SCALE GENOMIC DNA]</scope>
</reference>
<dbReference type="Proteomes" id="UP000184085">
    <property type="component" value="Unassembled WGS sequence"/>
</dbReference>
<dbReference type="GO" id="GO:0009431">
    <property type="term" value="C:bacterial-type flagellum basal body, MS ring"/>
    <property type="evidence" value="ECO:0007669"/>
    <property type="project" value="InterPro"/>
</dbReference>
<evidence type="ECO:0000256" key="2">
    <source>
        <dbReference type="ARBA" id="ARBA00004651"/>
    </source>
</evidence>
<evidence type="ECO:0000256" key="3">
    <source>
        <dbReference type="ARBA" id="ARBA00007971"/>
    </source>
</evidence>
<evidence type="ECO:0000256" key="5">
    <source>
        <dbReference type="ARBA" id="ARBA00022692"/>
    </source>
</evidence>
<keyword evidence="8 9" id="KW-0975">Bacterial flagellum</keyword>
<keyword evidence="4" id="KW-1003">Cell membrane</keyword>
<dbReference type="PRINTS" id="PR01009">
    <property type="entry name" value="FLGMRINGFLIF"/>
</dbReference>
<feature type="transmembrane region" description="Helical" evidence="11">
    <location>
        <begin position="417"/>
        <end position="435"/>
    </location>
</feature>
<feature type="domain" description="Flagellar M-ring C-terminal" evidence="13">
    <location>
        <begin position="236"/>
        <end position="392"/>
    </location>
</feature>
<evidence type="ECO:0000313" key="15">
    <source>
        <dbReference type="Proteomes" id="UP000184085"/>
    </source>
</evidence>
<evidence type="ECO:0000256" key="11">
    <source>
        <dbReference type="SAM" id="Phobius"/>
    </source>
</evidence>
<evidence type="ECO:0000259" key="13">
    <source>
        <dbReference type="Pfam" id="PF08345"/>
    </source>
</evidence>
<evidence type="ECO:0000313" key="14">
    <source>
        <dbReference type="EMBL" id="SCM69446.1"/>
    </source>
</evidence>
<dbReference type="Pfam" id="PF08345">
    <property type="entry name" value="YscJ_FliF_C"/>
    <property type="match status" value="1"/>
</dbReference>